<dbReference type="EMBL" id="AP019525">
    <property type="protein sequence ID" value="BBI90723.1"/>
    <property type="molecule type" value="Genomic_DNA"/>
</dbReference>
<proteinExistence type="predicted"/>
<dbReference type="Proteomes" id="UP000424080">
    <property type="component" value="Segment"/>
</dbReference>
<reference evidence="2 3" key="1">
    <citation type="journal article" date="2019" name="Arch. Virol.">
        <title>A novel jumbo Tenacibaculum maritimum lytic phage with head-fiber-like appendages.</title>
        <authorList>
            <person name="Kawato Y."/>
            <person name="Istiqomah I."/>
            <person name="Gaafar A.Y."/>
            <person name="Hanaoka M."/>
            <person name="Ishimaru K."/>
            <person name="Yasuike M."/>
            <person name="Nishiki I."/>
            <person name="Nakamura Y."/>
            <person name="Fujiwara A."/>
            <person name="Nakai T."/>
        </authorList>
    </citation>
    <scope>NUCLEOTIDE SEQUENCE [LARGE SCALE GENOMIC DNA]</scope>
    <source>
        <strain evidence="2 3">PTm5</strain>
    </source>
</reference>
<evidence type="ECO:0000313" key="3">
    <source>
        <dbReference type="Proteomes" id="UP000424080"/>
    </source>
</evidence>
<accession>A0A5S9HXM8</accession>
<sequence>MLDRLSLQPSEVNNLPWYEFLHYRNKLAEKIKAENDANKKQMQDQEQSRSKSASSRFRMPKMKKFW</sequence>
<feature type="compositionally biased region" description="Basic and acidic residues" evidence="1">
    <location>
        <begin position="32"/>
        <end position="49"/>
    </location>
</feature>
<feature type="region of interest" description="Disordered" evidence="1">
    <location>
        <begin position="32"/>
        <end position="66"/>
    </location>
</feature>
<organism evidence="2 3">
    <name type="scientific">Tenacibaculum phage PTm5</name>
    <dbReference type="NCBI Taxonomy" id="2547426"/>
    <lineage>
        <taxon>Viruses</taxon>
        <taxon>Duplodnaviria</taxon>
        <taxon>Heunggongvirae</taxon>
        <taxon>Uroviricota</taxon>
        <taxon>Caudoviricetes</taxon>
        <taxon>Shirahamavirus</taxon>
        <taxon>Shirahamavirus PTm1</taxon>
    </lineage>
</organism>
<evidence type="ECO:0000256" key="1">
    <source>
        <dbReference type="SAM" id="MobiDB-lite"/>
    </source>
</evidence>
<name>A0A5S9HXM8_9CAUD</name>
<evidence type="ECO:0000313" key="2">
    <source>
        <dbReference type="EMBL" id="BBI90723.1"/>
    </source>
</evidence>
<protein>
    <submittedName>
        <fullName evidence="2">Uncharacterized protein</fullName>
    </submittedName>
</protein>